<keyword evidence="1" id="KW-1133">Transmembrane helix</keyword>
<evidence type="ECO:0000256" key="1">
    <source>
        <dbReference type="SAM" id="Phobius"/>
    </source>
</evidence>
<comment type="caution">
    <text evidence="2">The sequence shown here is derived from an EMBL/GenBank/DDBJ whole genome shotgun (WGS) entry which is preliminary data.</text>
</comment>
<evidence type="ECO:0008006" key="4">
    <source>
        <dbReference type="Google" id="ProtNLM"/>
    </source>
</evidence>
<gene>
    <name evidence="2" type="ORF">BTO32_07065</name>
</gene>
<dbReference type="InterPro" id="IPR021320">
    <property type="entry name" value="DUF2905"/>
</dbReference>
<dbReference type="EMBL" id="MSCW01000005">
    <property type="protein sequence ID" value="ONF44048.1"/>
    <property type="molecule type" value="Genomic_DNA"/>
</dbReference>
<sequence length="68" mass="7470">MARWLIIAGVVLVVLGLILQFAPGLFGWFGKLPGDIDIRSENSRVLIPITSMVLISLVLTIVLNLINR</sequence>
<feature type="transmembrane region" description="Helical" evidence="1">
    <location>
        <begin position="5"/>
        <end position="26"/>
    </location>
</feature>
<evidence type="ECO:0000313" key="3">
    <source>
        <dbReference type="Proteomes" id="UP000189339"/>
    </source>
</evidence>
<dbReference type="PANTHER" id="PTHR36443">
    <property type="entry name" value="BSR5223 PROTEIN"/>
    <property type="match status" value="1"/>
</dbReference>
<dbReference type="Proteomes" id="UP000189339">
    <property type="component" value="Unassembled WGS sequence"/>
</dbReference>
<reference evidence="2 3" key="1">
    <citation type="submission" date="2016-12" db="EMBL/GenBank/DDBJ databases">
        <title>Marinobacter lutaoensis whole genome sequencing.</title>
        <authorList>
            <person name="Verma A."/>
            <person name="Krishnamurthi S."/>
        </authorList>
    </citation>
    <scope>NUCLEOTIDE SEQUENCE [LARGE SCALE GENOMIC DNA]</scope>
    <source>
        <strain evidence="2 3">T5054</strain>
    </source>
</reference>
<name>A0A1V2DTN4_9GAMM</name>
<proteinExistence type="predicted"/>
<accession>A0A1V2DTN4</accession>
<evidence type="ECO:0000313" key="2">
    <source>
        <dbReference type="EMBL" id="ONF44048.1"/>
    </source>
</evidence>
<keyword evidence="3" id="KW-1185">Reference proteome</keyword>
<dbReference type="PANTHER" id="PTHR36443:SF1">
    <property type="entry name" value="BSR5223 PROTEIN"/>
    <property type="match status" value="1"/>
</dbReference>
<organism evidence="2 3">
    <name type="scientific">Marinobacter lutaoensis</name>
    <dbReference type="NCBI Taxonomy" id="135739"/>
    <lineage>
        <taxon>Bacteria</taxon>
        <taxon>Pseudomonadati</taxon>
        <taxon>Pseudomonadota</taxon>
        <taxon>Gammaproteobacteria</taxon>
        <taxon>Pseudomonadales</taxon>
        <taxon>Marinobacteraceae</taxon>
        <taxon>Marinobacter</taxon>
    </lineage>
</organism>
<protein>
    <recommendedName>
        <fullName evidence="4">DUF2905 domain-containing protein</fullName>
    </recommendedName>
</protein>
<dbReference type="STRING" id="135739.BTO32_07065"/>
<keyword evidence="1" id="KW-0472">Membrane</keyword>
<feature type="transmembrane region" description="Helical" evidence="1">
    <location>
        <begin position="46"/>
        <end position="66"/>
    </location>
</feature>
<keyword evidence="1" id="KW-0812">Transmembrane</keyword>
<dbReference type="RefSeq" id="WP_076723927.1">
    <property type="nucleotide sequence ID" value="NZ_JABWTC010000006.1"/>
</dbReference>
<dbReference type="Pfam" id="PF11146">
    <property type="entry name" value="DUF2905"/>
    <property type="match status" value="1"/>
</dbReference>
<dbReference type="OrthoDB" id="9811610at2"/>
<dbReference type="AlphaFoldDB" id="A0A1V2DTN4"/>